<reference evidence="1" key="1">
    <citation type="submission" date="2023-07" db="EMBL/GenBank/DDBJ databases">
        <title>Marinobacter sp. chi1 genome sequencing and assembly.</title>
        <authorList>
            <person name="Park S."/>
        </authorList>
    </citation>
    <scope>NUCLEOTIDE SEQUENCE</scope>
    <source>
        <strain evidence="1">Chi1</strain>
    </source>
</reference>
<dbReference type="SUPFAM" id="SSF75169">
    <property type="entry name" value="DsrEFH-like"/>
    <property type="match status" value="1"/>
</dbReference>
<protein>
    <submittedName>
        <fullName evidence="1">DsrE family protein</fullName>
    </submittedName>
</protein>
<dbReference type="Gene3D" id="3.40.1260.10">
    <property type="entry name" value="DsrEFH-like"/>
    <property type="match status" value="1"/>
</dbReference>
<name>A0ABT8VW25_9GAMM</name>
<dbReference type="Pfam" id="PF02635">
    <property type="entry name" value="DsrE"/>
    <property type="match status" value="1"/>
</dbReference>
<dbReference type="InterPro" id="IPR003787">
    <property type="entry name" value="Sulphur_relay_DsrE/F-like"/>
</dbReference>
<evidence type="ECO:0000313" key="1">
    <source>
        <dbReference type="EMBL" id="MDO3720143.1"/>
    </source>
</evidence>
<dbReference type="InterPro" id="IPR027396">
    <property type="entry name" value="DsrEFH-like"/>
</dbReference>
<accession>A0ABT8VW25</accession>
<dbReference type="RefSeq" id="WP_302908416.1">
    <property type="nucleotide sequence ID" value="NZ_JAUMIS010000001.1"/>
</dbReference>
<comment type="caution">
    <text evidence="1">The sequence shown here is derived from an EMBL/GenBank/DDBJ whole genome shotgun (WGS) entry which is preliminary data.</text>
</comment>
<organism evidence="1 2">
    <name type="scientific">Marinobacter suaedae</name>
    <dbReference type="NCBI Taxonomy" id="3057675"/>
    <lineage>
        <taxon>Bacteria</taxon>
        <taxon>Pseudomonadati</taxon>
        <taxon>Pseudomonadota</taxon>
        <taxon>Gammaproteobacteria</taxon>
        <taxon>Pseudomonadales</taxon>
        <taxon>Marinobacteraceae</taxon>
        <taxon>Marinobacter</taxon>
    </lineage>
</organism>
<keyword evidence="2" id="KW-1185">Reference proteome</keyword>
<sequence length="123" mass="13135">MNTTTPKLVIVNSRGLDDERATVAFTIANAGIASGQEVTMFLVSSGVDLVRKGAVDFVRMNPLDPPLKELMEDFMSRGGQIWACPPCAKVRGYDPDSLIDGVEITGSPSLHAKILEGANTLCL</sequence>
<dbReference type="EMBL" id="JAUMIS010000001">
    <property type="protein sequence ID" value="MDO3720143.1"/>
    <property type="molecule type" value="Genomic_DNA"/>
</dbReference>
<dbReference type="Proteomes" id="UP001168640">
    <property type="component" value="Unassembled WGS sequence"/>
</dbReference>
<evidence type="ECO:0000313" key="2">
    <source>
        <dbReference type="Proteomes" id="UP001168640"/>
    </source>
</evidence>
<dbReference type="PANTHER" id="PTHR34655">
    <property type="entry name" value="CONSERVED WITHIN P. AEROPHILUM"/>
    <property type="match status" value="1"/>
</dbReference>
<proteinExistence type="predicted"/>
<dbReference type="PANTHER" id="PTHR34655:SF2">
    <property type="entry name" value="PEROXIREDOXIN FAMILY PROTEIN"/>
    <property type="match status" value="1"/>
</dbReference>
<gene>
    <name evidence="1" type="ORF">QVZ43_00310</name>
</gene>